<gene>
    <name evidence="11 14" type="primary">recD</name>
    <name evidence="14" type="ORF">GCM10007901_40920</name>
</gene>
<protein>
    <recommendedName>
        <fullName evidence="11">RecBCD enzyme subunit RecD</fullName>
        <ecNumber evidence="11">5.6.2.3</ecNumber>
    </recommendedName>
    <alternativeName>
        <fullName evidence="11">DNA 5'-3' helicase subunit RecD</fullName>
    </alternativeName>
    <alternativeName>
        <fullName evidence="11">Exonuclease V subunit RecD</fullName>
        <shortName evidence="11">ExoV subunit RecD</shortName>
    </alternativeName>
    <alternativeName>
        <fullName evidence="11">Helicase/nuclease RecBCD subunit RecD</fullName>
    </alternativeName>
</protein>
<accession>A0ABQ5XTU3</accession>
<evidence type="ECO:0000256" key="9">
    <source>
        <dbReference type="ARBA" id="ARBA00023204"/>
    </source>
</evidence>
<dbReference type="EMBL" id="BSOB01000057">
    <property type="protein sequence ID" value="GLQ95137.1"/>
    <property type="molecule type" value="Genomic_DNA"/>
</dbReference>
<evidence type="ECO:0000256" key="10">
    <source>
        <dbReference type="ARBA" id="ARBA00023235"/>
    </source>
</evidence>
<comment type="similarity">
    <text evidence="11">Belongs to the RecD family.</text>
</comment>
<dbReference type="HAMAP" id="MF_01487">
    <property type="entry name" value="RecD"/>
    <property type="match status" value="1"/>
</dbReference>
<dbReference type="InterPro" id="IPR041851">
    <property type="entry name" value="RecD_N_sf"/>
</dbReference>
<comment type="caution">
    <text evidence="14">The sequence shown here is derived from an EMBL/GenBank/DDBJ whole genome shotgun (WGS) entry which is preliminary data.</text>
</comment>
<evidence type="ECO:0000256" key="8">
    <source>
        <dbReference type="ARBA" id="ARBA00023125"/>
    </source>
</evidence>
<keyword evidence="2 11" id="KW-0547">Nucleotide-binding</keyword>
<dbReference type="Gene3D" id="3.40.50.300">
    <property type="entry name" value="P-loop containing nucleotide triphosphate hydrolases"/>
    <property type="match status" value="3"/>
</dbReference>
<keyword evidence="10 11" id="KW-0413">Isomerase</keyword>
<keyword evidence="6 11" id="KW-0269">Exonuclease</keyword>
<dbReference type="Pfam" id="PF21185">
    <property type="entry name" value="RecD_N"/>
    <property type="match status" value="1"/>
</dbReference>
<dbReference type="SUPFAM" id="SSF52540">
    <property type="entry name" value="P-loop containing nucleoside triphosphate hydrolases"/>
    <property type="match status" value="2"/>
</dbReference>
<evidence type="ECO:0000313" key="14">
    <source>
        <dbReference type="EMBL" id="GLQ95137.1"/>
    </source>
</evidence>
<keyword evidence="9 11" id="KW-0234">DNA repair</keyword>
<dbReference type="NCBIfam" id="TIGR01447">
    <property type="entry name" value="recD"/>
    <property type="match status" value="1"/>
</dbReference>
<comment type="subunit">
    <text evidence="11">Heterotrimer of RecB, RecC and RecD. All subunits contribute to DNA-binding.</text>
</comment>
<reference evidence="15" key="1">
    <citation type="journal article" date="2019" name="Int. J. Syst. Evol. Microbiol.">
        <title>The Global Catalogue of Microorganisms (GCM) 10K type strain sequencing project: providing services to taxonomists for standard genome sequencing and annotation.</title>
        <authorList>
            <consortium name="The Broad Institute Genomics Platform"/>
            <consortium name="The Broad Institute Genome Sequencing Center for Infectious Disease"/>
            <person name="Wu L."/>
            <person name="Ma J."/>
        </authorList>
    </citation>
    <scope>NUCLEOTIDE SEQUENCE [LARGE SCALE GENOMIC DNA]</scope>
    <source>
        <strain evidence="15">NBRC 111980</strain>
    </source>
</reference>
<evidence type="ECO:0000256" key="11">
    <source>
        <dbReference type="HAMAP-Rule" id="MF_01487"/>
    </source>
</evidence>
<dbReference type="CDD" id="cd17933">
    <property type="entry name" value="DEXSc_RecD-like"/>
    <property type="match status" value="1"/>
</dbReference>
<evidence type="ECO:0000256" key="5">
    <source>
        <dbReference type="ARBA" id="ARBA00022806"/>
    </source>
</evidence>
<comment type="miscellaneous">
    <text evidence="11">In the RecBCD complex, RecB has a slow 3'-5' helicase, an exonuclease activity and loads RecA onto ssDNA, RecD has a fast 5'-3' helicase activity, while RecC stimulates the ATPase and processivity of the RecB helicase and contributes to recognition of the Chi site.</text>
</comment>
<name>A0ABQ5XTU3_9GAMM</name>
<feature type="domain" description="RecBCD enzyme subunit RecD N-terminal" evidence="13">
    <location>
        <begin position="18"/>
        <end position="114"/>
    </location>
</feature>
<evidence type="ECO:0000313" key="15">
    <source>
        <dbReference type="Proteomes" id="UP001156670"/>
    </source>
</evidence>
<dbReference type="InterPro" id="IPR050534">
    <property type="entry name" value="Coronavir_polyprotein_1ab"/>
</dbReference>
<evidence type="ECO:0000256" key="1">
    <source>
        <dbReference type="ARBA" id="ARBA00022722"/>
    </source>
</evidence>
<keyword evidence="8 11" id="KW-0238">DNA-binding</keyword>
<dbReference type="CDD" id="cd18809">
    <property type="entry name" value="SF1_C_RecD"/>
    <property type="match status" value="1"/>
</dbReference>
<dbReference type="Gene3D" id="1.10.10.1020">
    <property type="entry name" value="RecBCD complex, subunit RecD, N-terminal domain"/>
    <property type="match status" value="1"/>
</dbReference>
<evidence type="ECO:0000256" key="7">
    <source>
        <dbReference type="ARBA" id="ARBA00022840"/>
    </source>
</evidence>
<dbReference type="InterPro" id="IPR049550">
    <property type="entry name" value="RecD_N"/>
</dbReference>
<evidence type="ECO:0000256" key="4">
    <source>
        <dbReference type="ARBA" id="ARBA00022801"/>
    </source>
</evidence>
<dbReference type="EC" id="5.6.2.3" evidence="11"/>
<comment type="catalytic activity">
    <reaction evidence="11">
        <text>ATP + H2O = ADP + phosphate + H(+)</text>
        <dbReference type="Rhea" id="RHEA:13065"/>
        <dbReference type="ChEBI" id="CHEBI:15377"/>
        <dbReference type="ChEBI" id="CHEBI:15378"/>
        <dbReference type="ChEBI" id="CHEBI:30616"/>
        <dbReference type="ChEBI" id="CHEBI:43474"/>
        <dbReference type="ChEBI" id="CHEBI:456216"/>
        <dbReference type="EC" id="5.6.2.3"/>
    </reaction>
</comment>
<evidence type="ECO:0000256" key="2">
    <source>
        <dbReference type="ARBA" id="ARBA00022741"/>
    </source>
</evidence>
<keyword evidence="7 11" id="KW-0067">ATP-binding</keyword>
<keyword evidence="3 11" id="KW-0227">DNA damage</keyword>
<dbReference type="Pfam" id="PF13538">
    <property type="entry name" value="UvrD_C_2"/>
    <property type="match status" value="1"/>
</dbReference>
<comment type="function">
    <text evidence="11">A helicase/nuclease that prepares dsDNA breaks (DSB) for recombinational DNA repair. Binds to DSBs and unwinds DNA via a highly rapid and processive ATP-dependent bidirectional helicase activity. Unwinds dsDNA until it encounters a Chi (crossover hotspot instigator) sequence from the 3' direction. Cuts ssDNA a few nucleotides 3' to the Chi site. The properties and activities of the enzyme are changed at Chi. The Chi-altered holoenzyme produces a long 3'-ssDNA overhang and facilitates RecA-binding to the ssDNA for homologous DNA recombination and repair. Holoenzyme degrades any linearized DNA that is unable to undergo homologous recombination. In the holoenzyme this subunit has ssDNA-dependent ATPase and 5'-3' helicase activity. When added to pre-assembled RecBC greatly stimulates nuclease activity and augments holoenzyme processivity. Negatively regulates the RecA-loading ability of RecBCD.</text>
</comment>
<dbReference type="InterPro" id="IPR027417">
    <property type="entry name" value="P-loop_NTPase"/>
</dbReference>
<keyword evidence="4 11" id="KW-0378">Hydrolase</keyword>
<dbReference type="InterPro" id="IPR006344">
    <property type="entry name" value="RecD"/>
</dbReference>
<organism evidence="14 15">
    <name type="scientific">Dyella acidisoli</name>
    <dbReference type="NCBI Taxonomy" id="1867834"/>
    <lineage>
        <taxon>Bacteria</taxon>
        <taxon>Pseudomonadati</taxon>
        <taxon>Pseudomonadota</taxon>
        <taxon>Gammaproteobacteria</taxon>
        <taxon>Lysobacterales</taxon>
        <taxon>Rhodanobacteraceae</taxon>
        <taxon>Dyella</taxon>
    </lineage>
</organism>
<feature type="binding site" evidence="11">
    <location>
        <begin position="179"/>
        <end position="186"/>
    </location>
    <ligand>
        <name>ATP</name>
        <dbReference type="ChEBI" id="CHEBI:30616"/>
    </ligand>
</feature>
<dbReference type="RefSeq" id="WP_284322821.1">
    <property type="nucleotide sequence ID" value="NZ_BSOB01000057.1"/>
</dbReference>
<dbReference type="PANTHER" id="PTHR43788:SF6">
    <property type="entry name" value="DNA HELICASE B"/>
    <property type="match status" value="1"/>
</dbReference>
<keyword evidence="15" id="KW-1185">Reference proteome</keyword>
<evidence type="ECO:0000256" key="3">
    <source>
        <dbReference type="ARBA" id="ARBA00022763"/>
    </source>
</evidence>
<dbReference type="InterPro" id="IPR027785">
    <property type="entry name" value="UvrD-like_helicase_C"/>
</dbReference>
<dbReference type="Pfam" id="PF13245">
    <property type="entry name" value="AAA_19"/>
    <property type="match status" value="1"/>
</dbReference>
<evidence type="ECO:0000259" key="13">
    <source>
        <dbReference type="Pfam" id="PF21185"/>
    </source>
</evidence>
<proteinExistence type="inferred from homology"/>
<evidence type="ECO:0000256" key="6">
    <source>
        <dbReference type="ARBA" id="ARBA00022839"/>
    </source>
</evidence>
<feature type="domain" description="UvrD-like helicase C-terminal" evidence="12">
    <location>
        <begin position="585"/>
        <end position="632"/>
    </location>
</feature>
<sequence length="669" mass="73120">MHMSRDAMLAMLAEAVARRVLRPLDLAFARFIAECDPAAEASLLLLAALTSRQLGDGHPCLDLHALDALAEEQTWPTAWLELLSTAPAPESRLVASADGQPSHAPLVLDRHRLYLRRYWNYECRIAESITARLDETILPAEALHDELQRLFSVPTAEAINWPRVACALAARDAFSVITGGPGTGKTTTVVRLLGLLQTLQLRQHDAPLRIRLAAPTGKAAARLNASIARQIALLDVQEHVRAAIPLEVETLHRLLGARPDTRHYAYNRRRPLHVDVLVIDEASMIDLEMMAAVLDALPPHARLILIGDKDQLASVEAGAVLGELGRRAEQGCYSAATAQWLRAASGDDVAAFVRDDAQPLDQHIAMLRSSHRFDAASGIGQLASAVNAGDATLMNALLDSPSNDIAWMSSGVSAAPIASWAIDGLADPFTTPRGNDVPQGFRFYLQRLRQHRPYLDADDALHRRWAHDVLEAFNRFQVLCAVRQGPAGTERLNRDIAVTLLAADLIESDRGWYEGRPVMMTRNDYSLGLMNGDVGVALRMRGADGERRLYVAFPVTRGASPISSQGDDAPVRFVLPSRLGEVETVYAMTVHKSQGSEFEHTALVLPDDAPAILTRELLYTGITRARRWLSLIGTQAAIEQALAQRTRRYSGLGERLVAMQCPPLLAGEG</sequence>
<dbReference type="PANTHER" id="PTHR43788">
    <property type="entry name" value="DNA2/NAM7 HELICASE FAMILY MEMBER"/>
    <property type="match status" value="1"/>
</dbReference>
<evidence type="ECO:0000259" key="12">
    <source>
        <dbReference type="Pfam" id="PF13538"/>
    </source>
</evidence>
<keyword evidence="5 11" id="KW-0347">Helicase</keyword>
<keyword evidence="1 11" id="KW-0540">Nuclease</keyword>
<dbReference type="Proteomes" id="UP001156670">
    <property type="component" value="Unassembled WGS sequence"/>
</dbReference>